<protein>
    <submittedName>
        <fullName evidence="2">Uncharacterized protein</fullName>
    </submittedName>
</protein>
<evidence type="ECO:0000313" key="2">
    <source>
        <dbReference type="EMBL" id="SEJ10451.1"/>
    </source>
</evidence>
<keyword evidence="1" id="KW-0472">Membrane</keyword>
<dbReference type="EMBL" id="FNZK01000003">
    <property type="protein sequence ID" value="SEJ10451.1"/>
    <property type="molecule type" value="Genomic_DNA"/>
</dbReference>
<organism evidence="2 3">
    <name type="scientific">Propionispira arboris</name>
    <dbReference type="NCBI Taxonomy" id="84035"/>
    <lineage>
        <taxon>Bacteria</taxon>
        <taxon>Bacillati</taxon>
        <taxon>Bacillota</taxon>
        <taxon>Negativicutes</taxon>
        <taxon>Selenomonadales</taxon>
        <taxon>Selenomonadaceae</taxon>
        <taxon>Propionispira</taxon>
    </lineage>
</organism>
<accession>A0A1H6W0H2</accession>
<feature type="transmembrane region" description="Helical" evidence="1">
    <location>
        <begin position="146"/>
        <end position="167"/>
    </location>
</feature>
<evidence type="ECO:0000256" key="1">
    <source>
        <dbReference type="SAM" id="Phobius"/>
    </source>
</evidence>
<keyword evidence="3" id="KW-1185">Reference proteome</keyword>
<name>A0A1H6W0H2_9FIRM</name>
<sequence>MIKVRKICVDKHIDSAGWFGVAWLLCIIPLSWILPPQISWENGILENSQVMILFVGVFMSFYFYIEDLSSQGKKLWASIGAFFVMLAGRELSWGRVLFQTKLTPSGPELIAMNQLPHSNIIQGIILLFILSVISALIYNIPWDNVITIPLPIMYLTLGLSSFILSAIGEHHWLLSPKQGQTVEELSELLAYFMIVKIVKYYAASLKNNSIC</sequence>
<dbReference type="AlphaFoldDB" id="A0A1H6W0H2"/>
<reference evidence="2 3" key="1">
    <citation type="submission" date="2016-10" db="EMBL/GenBank/DDBJ databases">
        <authorList>
            <person name="de Groot N.N."/>
        </authorList>
    </citation>
    <scope>NUCLEOTIDE SEQUENCE [LARGE SCALE GENOMIC DNA]</scope>
    <source>
        <strain evidence="2 3">DSM 2179</strain>
    </source>
</reference>
<keyword evidence="1" id="KW-0812">Transmembrane</keyword>
<dbReference type="STRING" id="84035.SAMN05660742_103173"/>
<keyword evidence="1" id="KW-1133">Transmembrane helix</keyword>
<dbReference type="RefSeq" id="WP_091829538.1">
    <property type="nucleotide sequence ID" value="NZ_FNZK01000003.1"/>
</dbReference>
<gene>
    <name evidence="2" type="ORF">SAMN05660742_103173</name>
</gene>
<proteinExistence type="predicted"/>
<dbReference type="Proteomes" id="UP000199662">
    <property type="component" value="Unassembled WGS sequence"/>
</dbReference>
<feature type="transmembrane region" description="Helical" evidence="1">
    <location>
        <begin position="47"/>
        <end position="65"/>
    </location>
</feature>
<feature type="transmembrane region" description="Helical" evidence="1">
    <location>
        <begin position="16"/>
        <end position="35"/>
    </location>
</feature>
<feature type="transmembrane region" description="Helical" evidence="1">
    <location>
        <begin position="119"/>
        <end position="140"/>
    </location>
</feature>
<evidence type="ECO:0000313" key="3">
    <source>
        <dbReference type="Proteomes" id="UP000199662"/>
    </source>
</evidence>